<evidence type="ECO:0000256" key="2">
    <source>
        <dbReference type="ARBA" id="ARBA00004496"/>
    </source>
</evidence>
<evidence type="ECO:0000256" key="1">
    <source>
        <dbReference type="ARBA" id="ARBA00004058"/>
    </source>
</evidence>
<keyword evidence="9 12" id="KW-0378">Hydrolase</keyword>
<organism evidence="13 14">
    <name type="scientific">Allorhodopirellula heiligendammensis</name>
    <dbReference type="NCBI Taxonomy" id="2714739"/>
    <lineage>
        <taxon>Bacteria</taxon>
        <taxon>Pseudomonadati</taxon>
        <taxon>Planctomycetota</taxon>
        <taxon>Planctomycetia</taxon>
        <taxon>Pirellulales</taxon>
        <taxon>Pirellulaceae</taxon>
        <taxon>Allorhodopirellula</taxon>
    </lineage>
</organism>
<dbReference type="GO" id="GO:0006730">
    <property type="term" value="P:one-carbon metabolic process"/>
    <property type="evidence" value="ECO:0007669"/>
    <property type="project" value="UniProtKB-UniRule"/>
</dbReference>
<accession>A0A5C6BEY8</accession>
<dbReference type="NCBIfam" id="TIGR03120">
    <property type="entry name" value="one_C_mch"/>
    <property type="match status" value="1"/>
</dbReference>
<dbReference type="EC" id="3.5.4.27" evidence="5 12"/>
<dbReference type="Gene3D" id="3.30.1030.10">
    <property type="entry name" value="Methenyltetrahydromethanopterin Cyclohydrolase, Chain A, domain 2"/>
    <property type="match status" value="1"/>
</dbReference>
<dbReference type="UniPathway" id="UPA00562">
    <property type="reaction ID" value="UER00703"/>
</dbReference>
<proteinExistence type="inferred from homology"/>
<dbReference type="Proteomes" id="UP000319908">
    <property type="component" value="Unassembled WGS sequence"/>
</dbReference>
<evidence type="ECO:0000256" key="3">
    <source>
        <dbReference type="ARBA" id="ARBA00005087"/>
    </source>
</evidence>
<comment type="catalytic activity">
    <reaction evidence="11 12">
        <text>5,10-methenyl-5,6,7,8-tetrahydromethanopterin + H2O = N(5)-formyl-5,6,7,8-tetrahydromethanopterin + H(+)</text>
        <dbReference type="Rhea" id="RHEA:19053"/>
        <dbReference type="ChEBI" id="CHEBI:15377"/>
        <dbReference type="ChEBI" id="CHEBI:15378"/>
        <dbReference type="ChEBI" id="CHEBI:58018"/>
        <dbReference type="ChEBI" id="CHEBI:58337"/>
        <dbReference type="EC" id="3.5.4.27"/>
    </reaction>
</comment>
<protein>
    <recommendedName>
        <fullName evidence="6 12">Methenyltetrahydromethanopterin cyclohydrolase</fullName>
        <ecNumber evidence="5 12">3.5.4.27</ecNumber>
    </recommendedName>
    <alternativeName>
        <fullName evidence="10 12">Methenyl-H4MPT cyclohydrolase</fullName>
    </alternativeName>
</protein>
<comment type="similarity">
    <text evidence="4 12">Belongs to the MCH family.</text>
</comment>
<dbReference type="OrthoDB" id="241529at2"/>
<dbReference type="Gene3D" id="3.10.340.11">
    <property type="entry name" value="Methenyltetrahydromethanopterin Cyclohydrolase, Chain A, domain 1"/>
    <property type="match status" value="1"/>
</dbReference>
<evidence type="ECO:0000256" key="11">
    <source>
        <dbReference type="ARBA" id="ARBA00048684"/>
    </source>
</evidence>
<keyword evidence="8 12" id="KW-0554">One-carbon metabolism</keyword>
<evidence type="ECO:0000256" key="8">
    <source>
        <dbReference type="ARBA" id="ARBA00022563"/>
    </source>
</evidence>
<evidence type="ECO:0000256" key="4">
    <source>
        <dbReference type="ARBA" id="ARBA00006902"/>
    </source>
</evidence>
<dbReference type="InterPro" id="IPR003209">
    <property type="entry name" value="METHMP_CycHdrlase"/>
</dbReference>
<dbReference type="GO" id="GO:0046294">
    <property type="term" value="P:formaldehyde catabolic process"/>
    <property type="evidence" value="ECO:0007669"/>
    <property type="project" value="UniProtKB-UniRule"/>
</dbReference>
<evidence type="ECO:0000256" key="7">
    <source>
        <dbReference type="ARBA" id="ARBA00022490"/>
    </source>
</evidence>
<dbReference type="HAMAP" id="MF_00486">
    <property type="entry name" value="McH"/>
    <property type="match status" value="1"/>
</dbReference>
<gene>
    <name evidence="12 13" type="primary">mch</name>
    <name evidence="13" type="ORF">Poly21_46510</name>
</gene>
<dbReference type="AlphaFoldDB" id="A0A5C6BEY8"/>
<dbReference type="RefSeq" id="WP_146409136.1">
    <property type="nucleotide sequence ID" value="NZ_SJPU01000003.1"/>
</dbReference>
<comment type="caution">
    <text evidence="13">The sequence shown here is derived from an EMBL/GenBank/DDBJ whole genome shotgun (WGS) entry which is preliminary data.</text>
</comment>
<keyword evidence="14" id="KW-1185">Reference proteome</keyword>
<comment type="function">
    <text evidence="1 12">Catalyzes the hydrolysis of methenyl-H(4)MPT(+) to 5-formyl-H(4)MPT.</text>
</comment>
<sequence>MKSEKNTATLALLHERAHALFAASRRRASDLRCSVVEIGGASVLDCGVHEAGSLQSGLVLAKLCLGDHAEVNLTPAEPDMITDIAVMVSTDHPIAACLGGQYAGWPLAADKFFAMASGPMRMLRGREEMLQHLNLITTADSLTSAVGVLESDRLPDASVIAEVATACGVPAARVCLGVAPVTSIAGGVQVVARSVETALHKLHALEFDVTKVVSATGIAPLPPGAKPGDTVEGIGRTNDAMLYGAKVTLWIDAPDEEIDAVAMKVPSESSSDHGQPFAKIFKQYDYDFYKVDPMLFSPAVVTIHSLASGRTWRCGKLAPEILRTSFGIDS</sequence>
<evidence type="ECO:0000256" key="9">
    <source>
        <dbReference type="ARBA" id="ARBA00022801"/>
    </source>
</evidence>
<dbReference type="GO" id="GO:0018759">
    <property type="term" value="F:methenyltetrahydromethanopterin cyclohydrolase activity"/>
    <property type="evidence" value="ECO:0007669"/>
    <property type="project" value="UniProtKB-UniRule"/>
</dbReference>
<dbReference type="Pfam" id="PF02289">
    <property type="entry name" value="MCH"/>
    <property type="match status" value="1"/>
</dbReference>
<evidence type="ECO:0000313" key="14">
    <source>
        <dbReference type="Proteomes" id="UP000319908"/>
    </source>
</evidence>
<evidence type="ECO:0000313" key="13">
    <source>
        <dbReference type="EMBL" id="TWU10745.1"/>
    </source>
</evidence>
<dbReference type="SUPFAM" id="SSF56199">
    <property type="entry name" value="Methenyltetrahydromethanopterin cyclohydrolase"/>
    <property type="match status" value="1"/>
</dbReference>
<dbReference type="EMBL" id="SJPU01000003">
    <property type="protein sequence ID" value="TWU10745.1"/>
    <property type="molecule type" value="Genomic_DNA"/>
</dbReference>
<evidence type="ECO:0000256" key="6">
    <source>
        <dbReference type="ARBA" id="ARBA00020597"/>
    </source>
</evidence>
<evidence type="ECO:0000256" key="12">
    <source>
        <dbReference type="HAMAP-Rule" id="MF_00486"/>
    </source>
</evidence>
<dbReference type="GO" id="GO:0005737">
    <property type="term" value="C:cytoplasm"/>
    <property type="evidence" value="ECO:0007669"/>
    <property type="project" value="UniProtKB-SubCell"/>
</dbReference>
<evidence type="ECO:0000256" key="10">
    <source>
        <dbReference type="ARBA" id="ARBA00030468"/>
    </source>
</evidence>
<name>A0A5C6BEY8_9BACT</name>
<comment type="subcellular location">
    <subcellularLocation>
        <location evidence="2 12">Cytoplasm</location>
    </subcellularLocation>
</comment>
<comment type="pathway">
    <text evidence="3 12">One-carbon metabolism; formaldehyde degradation; formate from formaldehyde (H(4)MPT route): step 3/5.</text>
</comment>
<keyword evidence="7 12" id="KW-0963">Cytoplasm</keyword>
<evidence type="ECO:0000256" key="5">
    <source>
        <dbReference type="ARBA" id="ARBA00012765"/>
    </source>
</evidence>
<reference evidence="13 14" key="1">
    <citation type="journal article" date="2020" name="Antonie Van Leeuwenhoek">
        <title>Rhodopirellula heiligendammensis sp. nov., Rhodopirellula pilleata sp. nov., and Rhodopirellula solitaria sp. nov. isolated from natural or artificial marine surfaces in Northern Germany and California, USA, and emended description of the genus Rhodopirellula.</title>
        <authorList>
            <person name="Kallscheuer N."/>
            <person name="Wiegand S."/>
            <person name="Jogler M."/>
            <person name="Boedeker C."/>
            <person name="Peeters S.H."/>
            <person name="Rast P."/>
            <person name="Heuer A."/>
            <person name="Jetten M.S.M."/>
            <person name="Rohde M."/>
            <person name="Jogler C."/>
        </authorList>
    </citation>
    <scope>NUCLEOTIDE SEQUENCE [LARGE SCALE GENOMIC DNA]</scope>
    <source>
        <strain evidence="13 14">Poly21</strain>
    </source>
</reference>